<evidence type="ECO:0000256" key="1">
    <source>
        <dbReference type="ARBA" id="ARBA00004196"/>
    </source>
</evidence>
<evidence type="ECO:0000259" key="5">
    <source>
        <dbReference type="PROSITE" id="PS51352"/>
    </source>
</evidence>
<keyword evidence="4" id="KW-0676">Redox-active center</keyword>
<name>A0AAN5ALF7_9BACT</name>
<gene>
    <name evidence="6" type="ORF">PEDI_13750</name>
</gene>
<dbReference type="AlphaFoldDB" id="A0AAN5ALF7"/>
<dbReference type="PROSITE" id="PS51352">
    <property type="entry name" value="THIOREDOXIN_2"/>
    <property type="match status" value="1"/>
</dbReference>
<evidence type="ECO:0000256" key="2">
    <source>
        <dbReference type="ARBA" id="ARBA00022748"/>
    </source>
</evidence>
<comment type="subcellular location">
    <subcellularLocation>
        <location evidence="1">Cell envelope</location>
    </subcellularLocation>
</comment>
<dbReference type="GO" id="GO:0016491">
    <property type="term" value="F:oxidoreductase activity"/>
    <property type="evidence" value="ECO:0007669"/>
    <property type="project" value="InterPro"/>
</dbReference>
<dbReference type="GO" id="GO:0016209">
    <property type="term" value="F:antioxidant activity"/>
    <property type="evidence" value="ECO:0007669"/>
    <property type="project" value="InterPro"/>
</dbReference>
<dbReference type="Proteomes" id="UP001310022">
    <property type="component" value="Unassembled WGS sequence"/>
</dbReference>
<keyword evidence="3" id="KW-1015">Disulfide bond</keyword>
<comment type="caution">
    <text evidence="6">The sequence shown here is derived from an EMBL/GenBank/DDBJ whole genome shotgun (WGS) entry which is preliminary data.</text>
</comment>
<dbReference type="EMBL" id="BQKE01000001">
    <property type="protein sequence ID" value="GJM60823.1"/>
    <property type="molecule type" value="Genomic_DNA"/>
</dbReference>
<dbReference type="Pfam" id="PF00578">
    <property type="entry name" value="AhpC-TSA"/>
    <property type="match status" value="1"/>
</dbReference>
<protein>
    <recommendedName>
        <fullName evidence="5">Thioredoxin domain-containing protein</fullName>
    </recommendedName>
</protein>
<keyword evidence="2" id="KW-0201">Cytochrome c-type biogenesis</keyword>
<proteinExistence type="predicted"/>
<dbReference type="RefSeq" id="WP_338236496.1">
    <property type="nucleotide sequence ID" value="NZ_BQKE01000001.1"/>
</dbReference>
<dbReference type="InterPro" id="IPR013766">
    <property type="entry name" value="Thioredoxin_domain"/>
</dbReference>
<evidence type="ECO:0000256" key="3">
    <source>
        <dbReference type="ARBA" id="ARBA00023157"/>
    </source>
</evidence>
<accession>A0AAN5ALF7</accession>
<organism evidence="6 7">
    <name type="scientific">Persicobacter diffluens</name>
    <dbReference type="NCBI Taxonomy" id="981"/>
    <lineage>
        <taxon>Bacteria</taxon>
        <taxon>Pseudomonadati</taxon>
        <taxon>Bacteroidota</taxon>
        <taxon>Cytophagia</taxon>
        <taxon>Cytophagales</taxon>
        <taxon>Persicobacteraceae</taxon>
        <taxon>Persicobacter</taxon>
    </lineage>
</organism>
<reference evidence="6 7" key="1">
    <citation type="submission" date="2021-12" db="EMBL/GenBank/DDBJ databases">
        <title>Genome sequencing of bacteria with rrn-lacking chromosome and rrn-plasmid.</title>
        <authorList>
            <person name="Anda M."/>
            <person name="Iwasaki W."/>
        </authorList>
    </citation>
    <scope>NUCLEOTIDE SEQUENCE [LARGE SCALE GENOMIC DNA]</scope>
    <source>
        <strain evidence="6 7">NBRC 15940</strain>
    </source>
</reference>
<dbReference type="Pfam" id="PF17127">
    <property type="entry name" value="DUF5106"/>
    <property type="match status" value="1"/>
</dbReference>
<dbReference type="GO" id="GO:0030313">
    <property type="term" value="C:cell envelope"/>
    <property type="evidence" value="ECO:0007669"/>
    <property type="project" value="UniProtKB-SubCell"/>
</dbReference>
<dbReference type="InterPro" id="IPR000866">
    <property type="entry name" value="AhpC/TSA"/>
</dbReference>
<keyword evidence="7" id="KW-1185">Reference proteome</keyword>
<sequence>MFLRNKAHWLLGVMMFFSYVVKGQGYEIDLQIKGVALPEMYLGYYFGEKQYVKDTASILADISGVGHYQFKGEEPLKEGIYFIYHPEGVYFQMVPDEQAFALKTDTLDLTGHMDIQHSPKNELFIGYEHFITSQNNKAQQIQQQLQALPEGATDQQKAFQEQLMQLDQDVKARQSAVLTQHPESMTAKIIKATKRPEVPASLGSQLERVIYYRSHFWDNFDLSDPALLRTQFYAPKVEEYMEKLTYPQPDSLFDSAVRLIELSKGDEETFRYMVVNLSNQFEMGKRIGAENVFVKLAERYYLSGQATWAEEETISKIEERVNQLKPNLIGERAPDLVLRDPEGNELNMADHSAPFTVLFFYDPECGHCKKETPKVLEAFHELRDQGVEFWGVNTTTDTEKWLKYVVEKQMDWINGEDPYVQSNFRYDYDIRTTPIIYILDKDKKIIAKKIAAENITKFIEIYQKEGAN</sequence>
<dbReference type="GO" id="GO:0017004">
    <property type="term" value="P:cytochrome complex assembly"/>
    <property type="evidence" value="ECO:0007669"/>
    <property type="project" value="UniProtKB-KW"/>
</dbReference>
<dbReference type="Gene3D" id="3.40.30.10">
    <property type="entry name" value="Glutaredoxin"/>
    <property type="match status" value="1"/>
</dbReference>
<dbReference type="InterPro" id="IPR033395">
    <property type="entry name" value="DUF5106"/>
</dbReference>
<dbReference type="InterPro" id="IPR036249">
    <property type="entry name" value="Thioredoxin-like_sf"/>
</dbReference>
<feature type="domain" description="Thioredoxin" evidence="5">
    <location>
        <begin position="327"/>
        <end position="467"/>
    </location>
</feature>
<evidence type="ECO:0000313" key="6">
    <source>
        <dbReference type="EMBL" id="GJM60823.1"/>
    </source>
</evidence>
<dbReference type="InterPro" id="IPR050553">
    <property type="entry name" value="Thioredoxin_ResA/DsbE_sf"/>
</dbReference>
<dbReference type="PANTHER" id="PTHR42852:SF6">
    <property type="entry name" value="THIOL:DISULFIDE INTERCHANGE PROTEIN DSBE"/>
    <property type="match status" value="1"/>
</dbReference>
<evidence type="ECO:0000256" key="4">
    <source>
        <dbReference type="ARBA" id="ARBA00023284"/>
    </source>
</evidence>
<dbReference type="PANTHER" id="PTHR42852">
    <property type="entry name" value="THIOL:DISULFIDE INTERCHANGE PROTEIN DSBE"/>
    <property type="match status" value="1"/>
</dbReference>
<evidence type="ECO:0000313" key="7">
    <source>
        <dbReference type="Proteomes" id="UP001310022"/>
    </source>
</evidence>
<dbReference type="SUPFAM" id="SSF52833">
    <property type="entry name" value="Thioredoxin-like"/>
    <property type="match status" value="1"/>
</dbReference>